<organism evidence="2 3">
    <name type="scientific">Rhodopirellula europaea 6C</name>
    <dbReference type="NCBI Taxonomy" id="1263867"/>
    <lineage>
        <taxon>Bacteria</taxon>
        <taxon>Pseudomonadati</taxon>
        <taxon>Planctomycetota</taxon>
        <taxon>Planctomycetia</taxon>
        <taxon>Pirellulales</taxon>
        <taxon>Pirellulaceae</taxon>
        <taxon>Rhodopirellula</taxon>
    </lineage>
</organism>
<dbReference type="PANTHER" id="PTHR44086:SF13">
    <property type="entry name" value="THIOSULFATE SULFURTRANSFERASE PSPE"/>
    <property type="match status" value="1"/>
</dbReference>
<feature type="domain" description="Rhodanese" evidence="1">
    <location>
        <begin position="41"/>
        <end position="125"/>
    </location>
</feature>
<dbReference type="GO" id="GO:0004792">
    <property type="term" value="F:thiosulfate-cyanide sulfurtransferase activity"/>
    <property type="evidence" value="ECO:0007669"/>
    <property type="project" value="TreeGrafter"/>
</dbReference>
<dbReference type="PROSITE" id="PS50206">
    <property type="entry name" value="RHODANESE_3"/>
    <property type="match status" value="1"/>
</dbReference>
<dbReference type="AlphaFoldDB" id="M2B096"/>
<dbReference type="InterPro" id="IPR036873">
    <property type="entry name" value="Rhodanese-like_dom_sf"/>
</dbReference>
<dbReference type="PATRIC" id="fig|1263867.3.peg.983"/>
<dbReference type="EMBL" id="ANMO01000048">
    <property type="protein sequence ID" value="EMB18357.1"/>
    <property type="molecule type" value="Genomic_DNA"/>
</dbReference>
<dbReference type="CDD" id="cd00158">
    <property type="entry name" value="RHOD"/>
    <property type="match status" value="1"/>
</dbReference>
<evidence type="ECO:0000313" key="3">
    <source>
        <dbReference type="Proteomes" id="UP000011529"/>
    </source>
</evidence>
<reference evidence="2" key="1">
    <citation type="submission" date="2012-11" db="EMBL/GenBank/DDBJ databases">
        <title>Permanent draft genomes of Rhodopirellula europaea strain SH398 and 6C.</title>
        <authorList>
            <person name="Richter M."/>
            <person name="Richter-Heitmann T."/>
            <person name="Frank C."/>
            <person name="Harder J."/>
            <person name="Glockner F.O."/>
        </authorList>
    </citation>
    <scope>NUCLEOTIDE SEQUENCE</scope>
    <source>
        <strain evidence="2">6C</strain>
    </source>
</reference>
<evidence type="ECO:0000313" key="2">
    <source>
        <dbReference type="EMBL" id="EMB18357.1"/>
    </source>
</evidence>
<evidence type="ECO:0000259" key="1">
    <source>
        <dbReference type="PROSITE" id="PS50206"/>
    </source>
</evidence>
<proteinExistence type="predicted"/>
<dbReference type="PANTHER" id="PTHR44086">
    <property type="entry name" value="THIOSULFATE SULFURTRANSFERASE RDL2, MITOCHONDRIAL-RELATED"/>
    <property type="match status" value="1"/>
</dbReference>
<dbReference type="SMART" id="SM00450">
    <property type="entry name" value="RHOD"/>
    <property type="match status" value="1"/>
</dbReference>
<dbReference type="SUPFAM" id="SSF52821">
    <property type="entry name" value="Rhodanese/Cell cycle control phosphatase"/>
    <property type="match status" value="1"/>
</dbReference>
<reference evidence="2" key="2">
    <citation type="journal article" date="2013" name="Mar. Genomics">
        <title>Expression of sulfatases in Rhodopirellula baltica and the diversity of sulfatases in the genus Rhodopirellula.</title>
        <authorList>
            <person name="Wegner C.E."/>
            <person name="Richter-Heitmann T."/>
            <person name="Klindworth A."/>
            <person name="Klockow C."/>
            <person name="Richter M."/>
            <person name="Achstetter T."/>
            <person name="Glockner F.O."/>
            <person name="Harder J."/>
        </authorList>
    </citation>
    <scope>NUCLEOTIDE SEQUENCE [LARGE SCALE GENOMIC DNA]</scope>
    <source>
        <strain evidence="2">6C</strain>
    </source>
</reference>
<dbReference type="Gene3D" id="3.40.250.10">
    <property type="entry name" value="Rhodanese-like domain"/>
    <property type="match status" value="1"/>
</dbReference>
<sequence>MQMIWLSEQFVRWLNWIAPFVRRSRVEDISTEELRALLEQDDESFVLVDVRSQSERDVSQIPGAISMDEFWLQRDDLQNRTVIASCTVGGRSLLFAQRCLQNGIQARNYRPGILGWCEAGGELVNPHGQPTRRVHTHNKLLRAPDGYESVP</sequence>
<name>M2B096_9BACT</name>
<dbReference type="Proteomes" id="UP000011529">
    <property type="component" value="Unassembled WGS sequence"/>
</dbReference>
<dbReference type="Pfam" id="PF00581">
    <property type="entry name" value="Rhodanese"/>
    <property type="match status" value="1"/>
</dbReference>
<keyword evidence="3" id="KW-1185">Reference proteome</keyword>
<dbReference type="InterPro" id="IPR001763">
    <property type="entry name" value="Rhodanese-like_dom"/>
</dbReference>
<protein>
    <submittedName>
        <fullName evidence="2">Rhodanese-like domain protein</fullName>
    </submittedName>
</protein>
<gene>
    <name evidence="2" type="ORF">RE6C_00921</name>
</gene>
<comment type="caution">
    <text evidence="2">The sequence shown here is derived from an EMBL/GenBank/DDBJ whole genome shotgun (WGS) entry which is preliminary data.</text>
</comment>
<accession>M2B096</accession>